<accession>A0A377JTB3</accession>
<sequence length="184" mass="21818">MQLYAKKRKTHQSYFLLPHCFENALRSTLAVRIANLYNTTDCDDWFLNLASSNNTGLKTLSKKINMRRKHFKTKPNSTWEIFDCFYLVDLEDIIESHWNELASIFRDGKMHKNQILPSYGTKEHLITKMSQIRKARNDIFHNKPTQIKFQKDLEILLLRLDYNLEEAIQIGEISTAVKLQYNYQ</sequence>
<keyword evidence="1" id="KW-0645">Protease</keyword>
<reference evidence="1 2" key="1">
    <citation type="submission" date="2018-06" db="EMBL/GenBank/DDBJ databases">
        <authorList>
            <consortium name="Pathogen Informatics"/>
            <person name="Doyle S."/>
        </authorList>
    </citation>
    <scope>NUCLEOTIDE SEQUENCE [LARGE SCALE GENOMIC DNA]</scope>
    <source>
        <strain evidence="1 2">NCTC12219</strain>
    </source>
</reference>
<protein>
    <submittedName>
        <fullName evidence="1">CAAX protease</fullName>
    </submittedName>
</protein>
<keyword evidence="1" id="KW-0378">Hydrolase</keyword>
<dbReference type="AlphaFoldDB" id="A0A377JTB3"/>
<dbReference type="EMBL" id="UGHX01000001">
    <property type="protein sequence ID" value="STP11156.1"/>
    <property type="molecule type" value="Genomic_DNA"/>
</dbReference>
<dbReference type="GO" id="GO:0008233">
    <property type="term" value="F:peptidase activity"/>
    <property type="evidence" value="ECO:0007669"/>
    <property type="project" value="UniProtKB-KW"/>
</dbReference>
<organism evidence="1 2">
    <name type="scientific">Helicobacter cinaedi</name>
    <dbReference type="NCBI Taxonomy" id="213"/>
    <lineage>
        <taxon>Bacteria</taxon>
        <taxon>Pseudomonadati</taxon>
        <taxon>Campylobacterota</taxon>
        <taxon>Epsilonproteobacteria</taxon>
        <taxon>Campylobacterales</taxon>
        <taxon>Helicobacteraceae</taxon>
        <taxon>Helicobacter</taxon>
    </lineage>
</organism>
<name>A0A377JTB3_9HELI</name>
<dbReference type="GO" id="GO:0006508">
    <property type="term" value="P:proteolysis"/>
    <property type="evidence" value="ECO:0007669"/>
    <property type="project" value="UniProtKB-KW"/>
</dbReference>
<evidence type="ECO:0000313" key="2">
    <source>
        <dbReference type="Proteomes" id="UP000255103"/>
    </source>
</evidence>
<dbReference type="Proteomes" id="UP000255103">
    <property type="component" value="Unassembled WGS sequence"/>
</dbReference>
<evidence type="ECO:0000313" key="1">
    <source>
        <dbReference type="EMBL" id="STP11156.1"/>
    </source>
</evidence>
<gene>
    <name evidence="1" type="ORF">NCTC12219_01039</name>
</gene>
<proteinExistence type="predicted"/>